<comment type="caution">
    <text evidence="1">The sequence shown here is derived from an EMBL/GenBank/DDBJ whole genome shotgun (WGS) entry which is preliminary data.</text>
</comment>
<protein>
    <recommendedName>
        <fullName evidence="4">DUF4365 domain-containing protein</fullName>
    </recommendedName>
</protein>
<dbReference type="RefSeq" id="WP_151576534.1">
    <property type="nucleotide sequence ID" value="NZ_WBWX01000003.1"/>
</dbReference>
<evidence type="ECO:0000313" key="2">
    <source>
        <dbReference type="EMBL" id="MBE0563585.1"/>
    </source>
</evidence>
<sequence>MSEYSEADHLGRVGEDFFQGLANKARLLVGKIDPDRVGKDRIIEFKLPERDECLSFDKQLPPLKCAVQIKAVKQTTERVTLSLSVAARLIADSHPVFVAMLKIGPEDDVVEMRLLHLLNDPLAKILKRLREEYAKGSTKLNEHSISFSFGEGEQVDLAPTALVEVLQRAIGPDMDRYAAEKTRQRKLLGYKQNFFSVNTTFDAKDMGEIVDGMLGLKTLNVQSIKAYEERFEIKLEDKEIFPYDFTEGTMTITASSSEKAEVVVRSMENEDFAKFVCEVISPNIPNLPAEYFKVRLKTNMVDFIFGGGSLKFSITNGLNEDSIATVFSWLNILRVLKIFKEGKFALWVVRDGEEHRVGHVDEPMLIDDQGWLSLLPLVERFGYLRNEAAVPDKEISIKDIYDAKDAIDAAYYSFRDPGALSPLTFKTDAPSVELPRTMSCLLTNLLVVGDERYAYATKFEMTWSKSSLGFNWTGKNGQAVAIEPIFDQASISSFSKRMGRISGCQLAIVPDLTMNVDAPVDTVEMDKSVEKYCEPQVRDQSSSDA</sequence>
<dbReference type="EMBL" id="WBWX01000003">
    <property type="protein sequence ID" value="KAB2798983.1"/>
    <property type="molecule type" value="Genomic_DNA"/>
</dbReference>
<dbReference type="AlphaFoldDB" id="A0A6I0DMM0"/>
<dbReference type="Proteomes" id="UP000441102">
    <property type="component" value="Unassembled WGS sequence"/>
</dbReference>
<reference evidence="2" key="2">
    <citation type="submission" date="2020-09" db="EMBL/GenBank/DDBJ databases">
        <authorList>
            <person name="Dalcin Martins P."/>
        </authorList>
    </citation>
    <scope>NUCLEOTIDE SEQUENCE</scope>
    <source>
        <strain evidence="2">MAG47</strain>
    </source>
</reference>
<accession>A0A6I0DMM0</accession>
<reference evidence="2" key="3">
    <citation type="submission" date="2020-10" db="EMBL/GenBank/DDBJ databases">
        <title>Enrichment of novel Verrucomicrobia, Bacteroidetes and Krumholzibacteria in an oxygen-limited, methane- and iron-fed bioreactor inoculated with Bothnian Sea sediments.</title>
        <authorList>
            <person name="Martins P.D."/>
            <person name="de Jong A."/>
            <person name="Lenstra W.K."/>
            <person name="van Helmond N.A.G.M."/>
            <person name="Slomp C.P."/>
            <person name="Jetten M.S.M."/>
            <person name="Welte C.U."/>
            <person name="Rasigraf O."/>
        </authorList>
    </citation>
    <scope>NUCLEOTIDE SEQUENCE</scope>
    <source>
        <strain evidence="2">MAG47</strain>
    </source>
</reference>
<evidence type="ECO:0000313" key="3">
    <source>
        <dbReference type="Proteomes" id="UP000441102"/>
    </source>
</evidence>
<proteinExistence type="predicted"/>
<dbReference type="Proteomes" id="UP000642265">
    <property type="component" value="Unassembled WGS sequence"/>
</dbReference>
<reference evidence="1 3" key="1">
    <citation type="submission" date="2019-09" db="EMBL/GenBank/DDBJ databases">
        <title>Taxonomic organization of the family Brucellaceae based on a phylogenomic approach.</title>
        <authorList>
            <person name="Leclercq S."/>
            <person name="Cloeckaert A."/>
            <person name="Zygmunt M.S."/>
        </authorList>
    </citation>
    <scope>NUCLEOTIDE SEQUENCE [LARGE SCALE GENOMIC DNA]</scope>
    <source>
        <strain evidence="1 3">CCUG 34461</strain>
    </source>
</reference>
<dbReference type="EMBL" id="JACZKO010000061">
    <property type="protein sequence ID" value="MBE0563585.1"/>
    <property type="molecule type" value="Genomic_DNA"/>
</dbReference>
<gene>
    <name evidence="1" type="ORF">F9L06_10295</name>
    <name evidence="2" type="ORF">IH622_22595</name>
</gene>
<name>A0A6I0DMM0_BRUAN</name>
<organism evidence="1 3">
    <name type="scientific">Brucella anthropi</name>
    <name type="common">Ochrobactrum anthropi</name>
    <dbReference type="NCBI Taxonomy" id="529"/>
    <lineage>
        <taxon>Bacteria</taxon>
        <taxon>Pseudomonadati</taxon>
        <taxon>Pseudomonadota</taxon>
        <taxon>Alphaproteobacteria</taxon>
        <taxon>Hyphomicrobiales</taxon>
        <taxon>Brucellaceae</taxon>
        <taxon>Brucella/Ochrobactrum group</taxon>
        <taxon>Brucella</taxon>
    </lineage>
</organism>
<evidence type="ECO:0008006" key="4">
    <source>
        <dbReference type="Google" id="ProtNLM"/>
    </source>
</evidence>
<evidence type="ECO:0000313" key="1">
    <source>
        <dbReference type="EMBL" id="KAB2798983.1"/>
    </source>
</evidence>